<dbReference type="VEuPathDB" id="FungiDB:TRIVIDRAFT_118660"/>
<feature type="domain" description="Heterokaryon incompatibility" evidence="1">
    <location>
        <begin position="28"/>
        <end position="178"/>
    </location>
</feature>
<evidence type="ECO:0000313" key="2">
    <source>
        <dbReference type="EMBL" id="EHK26995.1"/>
    </source>
</evidence>
<dbReference type="GeneID" id="25787101"/>
<comment type="caution">
    <text evidence="2">The sequence shown here is derived from an EMBL/GenBank/DDBJ whole genome shotgun (WGS) entry which is preliminary data.</text>
</comment>
<accession>G9MF29</accession>
<sequence>LPTRVLDVGTTNHESVSLLETNGQRGDFCALSYCWGPEGTQTMITTKDNINDHLSGIQFSNLPKTFQDAVTITRELGIRYLWIDSLCIIQGDKRDWMKESAKMAGVYQNAHLVIAASGATNPKQGCFSNKRRCPTVVEVPYYSAEGQEAGSMKLSMRIYGNESPAWGPLVKRGWVLQEWYLARRVLHYMPSGISWKC</sequence>
<gene>
    <name evidence="2" type="ORF">TRIVIDRAFT_118660</name>
</gene>
<evidence type="ECO:0000313" key="3">
    <source>
        <dbReference type="Proteomes" id="UP000007115"/>
    </source>
</evidence>
<reference evidence="2 3" key="1">
    <citation type="journal article" date="2011" name="Genome Biol.">
        <title>Comparative genome sequence analysis underscores mycoparasitism as the ancestral life style of Trichoderma.</title>
        <authorList>
            <person name="Kubicek C.P."/>
            <person name="Herrera-Estrella A."/>
            <person name="Seidl-Seiboth V."/>
            <person name="Martinez D.A."/>
            <person name="Druzhinina I.S."/>
            <person name="Thon M."/>
            <person name="Zeilinger S."/>
            <person name="Casas-Flores S."/>
            <person name="Horwitz B.A."/>
            <person name="Mukherjee P.K."/>
            <person name="Mukherjee M."/>
            <person name="Kredics L."/>
            <person name="Alcaraz L.D."/>
            <person name="Aerts A."/>
            <person name="Antal Z."/>
            <person name="Atanasova L."/>
            <person name="Cervantes-Badillo M.G."/>
            <person name="Challacombe J."/>
            <person name="Chertkov O."/>
            <person name="McCluskey K."/>
            <person name="Coulpier F."/>
            <person name="Deshpande N."/>
            <person name="von Doehren H."/>
            <person name="Ebbole D.J."/>
            <person name="Esquivel-Naranjo E.U."/>
            <person name="Fekete E."/>
            <person name="Flipphi M."/>
            <person name="Glaser F."/>
            <person name="Gomez-Rodriguez E.Y."/>
            <person name="Gruber S."/>
            <person name="Han C."/>
            <person name="Henrissat B."/>
            <person name="Hermosa R."/>
            <person name="Hernandez-Onate M."/>
            <person name="Karaffa L."/>
            <person name="Kosti I."/>
            <person name="Le Crom S."/>
            <person name="Lindquist E."/>
            <person name="Lucas S."/>
            <person name="Luebeck M."/>
            <person name="Luebeck P.S."/>
            <person name="Margeot A."/>
            <person name="Metz B."/>
            <person name="Misra M."/>
            <person name="Nevalainen H."/>
            <person name="Omann M."/>
            <person name="Packer N."/>
            <person name="Perrone G."/>
            <person name="Uresti-Rivera E.E."/>
            <person name="Salamov A."/>
            <person name="Schmoll M."/>
            <person name="Seiboth B."/>
            <person name="Shapiro H."/>
            <person name="Sukno S."/>
            <person name="Tamayo-Ramos J.A."/>
            <person name="Tisch D."/>
            <person name="Wiest A."/>
            <person name="Wilkinson H.H."/>
            <person name="Zhang M."/>
            <person name="Coutinho P.M."/>
            <person name="Kenerley C.M."/>
            <person name="Monte E."/>
            <person name="Baker S.E."/>
            <person name="Grigoriev I.V."/>
        </authorList>
    </citation>
    <scope>NUCLEOTIDE SEQUENCE [LARGE SCALE GENOMIC DNA]</scope>
    <source>
        <strain evidence="3">Gv29-8 / FGSC 10586</strain>
    </source>
</reference>
<organism evidence="2 3">
    <name type="scientific">Hypocrea virens (strain Gv29-8 / FGSC 10586)</name>
    <name type="common">Gliocladium virens</name>
    <name type="synonym">Trichoderma virens</name>
    <dbReference type="NCBI Taxonomy" id="413071"/>
    <lineage>
        <taxon>Eukaryota</taxon>
        <taxon>Fungi</taxon>
        <taxon>Dikarya</taxon>
        <taxon>Ascomycota</taxon>
        <taxon>Pezizomycotina</taxon>
        <taxon>Sordariomycetes</taxon>
        <taxon>Hypocreomycetidae</taxon>
        <taxon>Hypocreales</taxon>
        <taxon>Hypocreaceae</taxon>
        <taxon>Trichoderma</taxon>
    </lineage>
</organism>
<dbReference type="RefSeq" id="XP_013961212.1">
    <property type="nucleotide sequence ID" value="XM_014105737.1"/>
</dbReference>
<dbReference type="STRING" id="413071.G9MF29"/>
<dbReference type="Proteomes" id="UP000007115">
    <property type="component" value="Unassembled WGS sequence"/>
</dbReference>
<keyword evidence="3" id="KW-1185">Reference proteome</keyword>
<name>G9MF29_HYPVG</name>
<dbReference type="HOGENOM" id="CLU_002639_4_2_1"/>
<evidence type="ECO:0000259" key="1">
    <source>
        <dbReference type="Pfam" id="PF06985"/>
    </source>
</evidence>
<dbReference type="AlphaFoldDB" id="G9MF29"/>
<protein>
    <recommendedName>
        <fullName evidence="1">Heterokaryon incompatibility domain-containing protein</fullName>
    </recommendedName>
</protein>
<dbReference type="PANTHER" id="PTHR33112">
    <property type="entry name" value="DOMAIN PROTEIN, PUTATIVE-RELATED"/>
    <property type="match status" value="1"/>
</dbReference>
<dbReference type="PANTHER" id="PTHR33112:SF16">
    <property type="entry name" value="HETEROKARYON INCOMPATIBILITY DOMAIN-CONTAINING PROTEIN"/>
    <property type="match status" value="1"/>
</dbReference>
<dbReference type="InterPro" id="IPR010730">
    <property type="entry name" value="HET"/>
</dbReference>
<feature type="non-terminal residue" evidence="2">
    <location>
        <position position="1"/>
    </location>
</feature>
<dbReference type="OrthoDB" id="4895568at2759"/>
<dbReference type="OMA" id="LELSYLW"/>
<proteinExistence type="predicted"/>
<dbReference type="EMBL" id="ABDF02000001">
    <property type="protein sequence ID" value="EHK26995.1"/>
    <property type="molecule type" value="Genomic_DNA"/>
</dbReference>
<dbReference type="InParanoid" id="G9MF29"/>
<feature type="non-terminal residue" evidence="2">
    <location>
        <position position="197"/>
    </location>
</feature>
<dbReference type="eggNOG" id="KOG4177">
    <property type="taxonomic scope" value="Eukaryota"/>
</dbReference>
<dbReference type="Pfam" id="PF06985">
    <property type="entry name" value="HET"/>
    <property type="match status" value="1"/>
</dbReference>